<evidence type="ECO:0000256" key="3">
    <source>
        <dbReference type="ARBA" id="ARBA00023315"/>
    </source>
</evidence>
<dbReference type="PANTHER" id="PTHR36449">
    <property type="entry name" value="ACETYLTRANSFERASE-RELATED"/>
    <property type="match status" value="1"/>
</dbReference>
<sequence length="116" mass="12626">MMRRGVWAYFSLAPTELGRAVLSRGPSSGYSTVPGYLLARLAVHTDLRGRGHGGQVLVDALTRVARAADTGGGRLVVMDAIDDATAGFYRHFDSIPVKDDPRRLVMKMASIRRLLV</sequence>
<dbReference type="SUPFAM" id="SSF55729">
    <property type="entry name" value="Acyl-CoA N-acyltransferases (Nat)"/>
    <property type="match status" value="1"/>
</dbReference>
<dbReference type="RefSeq" id="WP_221185241.1">
    <property type="nucleotide sequence ID" value="NZ_JACHVQ010000001.1"/>
</dbReference>
<dbReference type="EMBL" id="JACHVQ010000001">
    <property type="protein sequence ID" value="MBB2892341.1"/>
    <property type="molecule type" value="Genomic_DNA"/>
</dbReference>
<dbReference type="InterPro" id="IPR016181">
    <property type="entry name" value="Acyl_CoA_acyltransferase"/>
</dbReference>
<reference evidence="4 5" key="1">
    <citation type="submission" date="2020-08" db="EMBL/GenBank/DDBJ databases">
        <title>Sequencing the genomes of 1000 actinobacteria strains.</title>
        <authorList>
            <person name="Klenk H.-P."/>
        </authorList>
    </citation>
    <scope>NUCLEOTIDE SEQUENCE [LARGE SCALE GENOMIC DNA]</scope>
    <source>
        <strain evidence="4 5">DSM 105369</strain>
    </source>
</reference>
<evidence type="ECO:0000256" key="1">
    <source>
        <dbReference type="ARBA" id="ARBA00022649"/>
    </source>
</evidence>
<evidence type="ECO:0000313" key="5">
    <source>
        <dbReference type="Proteomes" id="UP000559182"/>
    </source>
</evidence>
<protein>
    <submittedName>
        <fullName evidence="4">GNAT superfamily N-acetyltransferase</fullName>
    </submittedName>
</protein>
<evidence type="ECO:0000313" key="4">
    <source>
        <dbReference type="EMBL" id="MBB2892341.1"/>
    </source>
</evidence>
<dbReference type="Proteomes" id="UP000559182">
    <property type="component" value="Unassembled WGS sequence"/>
</dbReference>
<accession>A0A839NCA3</accession>
<proteinExistence type="predicted"/>
<keyword evidence="2 4" id="KW-0808">Transferase</keyword>
<dbReference type="Gene3D" id="3.40.630.30">
    <property type="match status" value="1"/>
</dbReference>
<keyword evidence="3" id="KW-0012">Acyltransferase</keyword>
<keyword evidence="5" id="KW-1185">Reference proteome</keyword>
<organism evidence="4 5">
    <name type="scientific">Flexivirga oryzae</name>
    <dbReference type="NCBI Taxonomy" id="1794944"/>
    <lineage>
        <taxon>Bacteria</taxon>
        <taxon>Bacillati</taxon>
        <taxon>Actinomycetota</taxon>
        <taxon>Actinomycetes</taxon>
        <taxon>Micrococcales</taxon>
        <taxon>Dermacoccaceae</taxon>
        <taxon>Flexivirga</taxon>
    </lineage>
</organism>
<dbReference type="GO" id="GO:0016746">
    <property type="term" value="F:acyltransferase activity"/>
    <property type="evidence" value="ECO:0007669"/>
    <property type="project" value="UniProtKB-KW"/>
</dbReference>
<evidence type="ECO:0000256" key="2">
    <source>
        <dbReference type="ARBA" id="ARBA00022679"/>
    </source>
</evidence>
<dbReference type="PANTHER" id="PTHR36449:SF1">
    <property type="entry name" value="ACETYLTRANSFERASE"/>
    <property type="match status" value="1"/>
</dbReference>
<name>A0A839NCA3_9MICO</name>
<keyword evidence="1" id="KW-1277">Toxin-antitoxin system</keyword>
<dbReference type="AlphaFoldDB" id="A0A839NCA3"/>
<comment type="caution">
    <text evidence="4">The sequence shown here is derived from an EMBL/GenBank/DDBJ whole genome shotgun (WGS) entry which is preliminary data.</text>
</comment>
<gene>
    <name evidence="4" type="ORF">FHU39_002325</name>
</gene>